<protein>
    <recommendedName>
        <fullName evidence="5">Nitrogen permease regulator 2-like protein</fullName>
    </recommendedName>
</protein>
<dbReference type="PANTHER" id="PTHR12991:SF10">
    <property type="entry name" value="GATOR COMPLEX PROTEIN NPRL2"/>
    <property type="match status" value="1"/>
</dbReference>
<evidence type="ECO:0000256" key="1">
    <source>
        <dbReference type="ARBA" id="ARBA00008433"/>
    </source>
</evidence>
<dbReference type="AlphaFoldDB" id="A0A7R8UUJ0"/>
<gene>
    <name evidence="3" type="ORF">HERILL_LOCUS9017</name>
</gene>
<dbReference type="InParanoid" id="A0A7R8UUJ0"/>
<comment type="similarity">
    <text evidence="1">Belongs to the NPR2 family.</text>
</comment>
<feature type="compositionally biased region" description="Basic and acidic residues" evidence="2">
    <location>
        <begin position="23"/>
        <end position="32"/>
    </location>
</feature>
<feature type="compositionally biased region" description="Polar residues" evidence="2">
    <location>
        <begin position="459"/>
        <end position="472"/>
    </location>
</feature>
<evidence type="ECO:0000313" key="4">
    <source>
        <dbReference type="Proteomes" id="UP000594454"/>
    </source>
</evidence>
<dbReference type="Proteomes" id="UP000594454">
    <property type="component" value="Chromosome 3"/>
</dbReference>
<dbReference type="GO" id="GO:0034198">
    <property type="term" value="P:cellular response to amino acid starvation"/>
    <property type="evidence" value="ECO:0007669"/>
    <property type="project" value="TreeGrafter"/>
</dbReference>
<feature type="region of interest" description="Disordered" evidence="2">
    <location>
        <begin position="1"/>
        <end position="32"/>
    </location>
</feature>
<dbReference type="EMBL" id="LR899011">
    <property type="protein sequence ID" value="CAD7086228.1"/>
    <property type="molecule type" value="Genomic_DNA"/>
</dbReference>
<evidence type="ECO:0000313" key="3">
    <source>
        <dbReference type="EMBL" id="CAD7086228.1"/>
    </source>
</evidence>
<feature type="region of interest" description="Disordered" evidence="2">
    <location>
        <begin position="52"/>
        <end position="92"/>
    </location>
</feature>
<keyword evidence="4" id="KW-1185">Reference proteome</keyword>
<dbReference type="GO" id="GO:1904262">
    <property type="term" value="P:negative regulation of TORC1 signaling"/>
    <property type="evidence" value="ECO:0007669"/>
    <property type="project" value="TreeGrafter"/>
</dbReference>
<dbReference type="Pfam" id="PF06218">
    <property type="entry name" value="NPR2"/>
    <property type="match status" value="2"/>
</dbReference>
<feature type="compositionally biased region" description="Low complexity" evidence="2">
    <location>
        <begin position="473"/>
        <end position="483"/>
    </location>
</feature>
<dbReference type="GO" id="GO:1990130">
    <property type="term" value="C:GATOR1 complex"/>
    <property type="evidence" value="ECO:0007669"/>
    <property type="project" value="TreeGrafter"/>
</dbReference>
<accession>A0A7R8UUJ0</accession>
<evidence type="ECO:0000256" key="2">
    <source>
        <dbReference type="SAM" id="MobiDB-lite"/>
    </source>
</evidence>
<reference evidence="3 4" key="1">
    <citation type="submission" date="2020-11" db="EMBL/GenBank/DDBJ databases">
        <authorList>
            <person name="Wallbank WR R."/>
            <person name="Pardo Diaz C."/>
            <person name="Kozak K."/>
            <person name="Martin S."/>
            <person name="Jiggins C."/>
            <person name="Moest M."/>
            <person name="Warren A I."/>
            <person name="Generalovic N T."/>
            <person name="Byers J.R.P. K."/>
            <person name="Montejo-Kovacevich G."/>
            <person name="Yen C E."/>
        </authorList>
    </citation>
    <scope>NUCLEOTIDE SEQUENCE [LARGE SCALE GENOMIC DNA]</scope>
</reference>
<dbReference type="GO" id="GO:0005096">
    <property type="term" value="F:GTPase activator activity"/>
    <property type="evidence" value="ECO:0007669"/>
    <property type="project" value="TreeGrafter"/>
</dbReference>
<feature type="compositionally biased region" description="Polar residues" evidence="2">
    <location>
        <begin position="52"/>
        <end position="74"/>
    </location>
</feature>
<name>A0A7R8UUJ0_HERIL</name>
<dbReference type="InterPro" id="IPR009348">
    <property type="entry name" value="NPR2-like"/>
</dbReference>
<dbReference type="PANTHER" id="PTHR12991">
    <property type="entry name" value="NITROGEN PERMEASE REGULATOR 2/TUMOR SUPPRESSOR CANDIDATE 4"/>
    <property type="match status" value="1"/>
</dbReference>
<dbReference type="GO" id="GO:0005774">
    <property type="term" value="C:vacuolar membrane"/>
    <property type="evidence" value="ECO:0007669"/>
    <property type="project" value="TreeGrafter"/>
</dbReference>
<proteinExistence type="inferred from homology"/>
<evidence type="ECO:0008006" key="5">
    <source>
        <dbReference type="Google" id="ProtNLM"/>
    </source>
</evidence>
<dbReference type="GO" id="GO:0010508">
    <property type="term" value="P:positive regulation of autophagy"/>
    <property type="evidence" value="ECO:0007669"/>
    <property type="project" value="TreeGrafter"/>
</dbReference>
<dbReference type="OrthoDB" id="338854at2759"/>
<sequence length="550" mass="62222">MGTNNDVKPDDGIVITNNSINEPNKKSEYSKETNKINIINDKRILSLQNNNESVIPNNNKPTEESLNQRLPDQSRSNECKEQTPEQQQGIPHSILEESLRGKKDNANEAVQCIFLCEFHVTQGRRIAVQVPEDFITKKRFETVSRYVIPQVQLQRSFLSVSLLGIKILGYPVRIDNQHYARNAFYFNVCFVFEPTTRTIGYEPVVRKLSEYLLAMEHSCRILSHQYSPIQMARLTRLLTQVRDDINSKKTCMLQEGSTLIPLCVVPRYPETVKVYPHDAAALTDEFYKYVGEQWDLTTSRILPYIDGFNHVNRITALADVAVELVCDCIKHLVILGVAVIVPVFQYGNVYRPTPKLSQLAKCRDLQKKCIQRCSKSERKRASVRDIFRIFASMAHGATFGELCVRFNPAALNINERQMVLFGLLEGLIRRVDKYPVTISRNLFAVEEDDITKPKLGPSGTPSNTPTFETMVNSSSPPNSQTPPSSKPLPRGGRALRSSCNSNNCQIGNSEPRVIYNGLKSFDEISCTTGMSCQQLDAYLARDEHVIVLLK</sequence>
<organism evidence="3 4">
    <name type="scientific">Hermetia illucens</name>
    <name type="common">Black soldier fly</name>
    <dbReference type="NCBI Taxonomy" id="343691"/>
    <lineage>
        <taxon>Eukaryota</taxon>
        <taxon>Metazoa</taxon>
        <taxon>Ecdysozoa</taxon>
        <taxon>Arthropoda</taxon>
        <taxon>Hexapoda</taxon>
        <taxon>Insecta</taxon>
        <taxon>Pterygota</taxon>
        <taxon>Neoptera</taxon>
        <taxon>Endopterygota</taxon>
        <taxon>Diptera</taxon>
        <taxon>Brachycera</taxon>
        <taxon>Stratiomyomorpha</taxon>
        <taxon>Stratiomyidae</taxon>
        <taxon>Hermetiinae</taxon>
        <taxon>Hermetia</taxon>
    </lineage>
</organism>
<feature type="region of interest" description="Disordered" evidence="2">
    <location>
        <begin position="451"/>
        <end position="503"/>
    </location>
</feature>